<dbReference type="InterPro" id="IPR047768">
    <property type="entry name" value="Tn5p-like"/>
</dbReference>
<keyword evidence="3" id="KW-1185">Reference proteome</keyword>
<dbReference type="PANTHER" id="PTHR37319:SF1">
    <property type="entry name" value="TRANSPOSASE TN5 DIMERISATION DOMAIN-CONTAINING PROTEIN"/>
    <property type="match status" value="1"/>
</dbReference>
<comment type="caution">
    <text evidence="2">The sequence shown here is derived from an EMBL/GenBank/DDBJ whole genome shotgun (WGS) entry which is preliminary data.</text>
</comment>
<dbReference type="Pfam" id="PF01609">
    <property type="entry name" value="DDE_Tnp_1"/>
    <property type="match status" value="1"/>
</dbReference>
<organism evidence="2 3">
    <name type="scientific">Aphanothece hegewaldii CCALA 016</name>
    <dbReference type="NCBI Taxonomy" id="2107694"/>
    <lineage>
        <taxon>Bacteria</taxon>
        <taxon>Bacillati</taxon>
        <taxon>Cyanobacteriota</taxon>
        <taxon>Cyanophyceae</taxon>
        <taxon>Oscillatoriophycideae</taxon>
        <taxon>Chroococcales</taxon>
        <taxon>Aphanothecaceae</taxon>
        <taxon>Aphanothece</taxon>
    </lineage>
</organism>
<dbReference type="Proteomes" id="UP000239001">
    <property type="component" value="Unassembled WGS sequence"/>
</dbReference>
<dbReference type="PANTHER" id="PTHR37319">
    <property type="entry name" value="TRANSPOSASE"/>
    <property type="match status" value="1"/>
</dbReference>
<dbReference type="InterPro" id="IPR012337">
    <property type="entry name" value="RNaseH-like_sf"/>
</dbReference>
<evidence type="ECO:0000259" key="1">
    <source>
        <dbReference type="Pfam" id="PF01609"/>
    </source>
</evidence>
<accession>A0A2T1LQA2</accession>
<reference evidence="2 3" key="2">
    <citation type="submission" date="2018-03" db="EMBL/GenBank/DDBJ databases">
        <authorList>
            <person name="Keele B.F."/>
        </authorList>
    </citation>
    <scope>NUCLEOTIDE SEQUENCE [LARGE SCALE GENOMIC DNA]</scope>
    <source>
        <strain evidence="2 3">CCALA 016</strain>
    </source>
</reference>
<dbReference type="OrthoDB" id="468082at2"/>
<evidence type="ECO:0000313" key="3">
    <source>
        <dbReference type="Proteomes" id="UP000239001"/>
    </source>
</evidence>
<dbReference type="EMBL" id="PXOH01000105">
    <property type="protein sequence ID" value="PSF26037.1"/>
    <property type="molecule type" value="Genomic_DNA"/>
</dbReference>
<protein>
    <submittedName>
        <fullName evidence="2">IS4 family transposase</fullName>
    </submittedName>
</protein>
<dbReference type="InterPro" id="IPR002559">
    <property type="entry name" value="Transposase_11"/>
</dbReference>
<dbReference type="SUPFAM" id="SSF53098">
    <property type="entry name" value="Ribonuclease H-like"/>
    <property type="match status" value="1"/>
</dbReference>
<dbReference type="NCBIfam" id="NF033591">
    <property type="entry name" value="transpos_IS4_2"/>
    <property type="match status" value="1"/>
</dbReference>
<reference evidence="2 3" key="1">
    <citation type="submission" date="2018-03" db="EMBL/GenBank/DDBJ databases">
        <title>The ancient ancestry and fast evolution of plastids.</title>
        <authorList>
            <person name="Moore K.R."/>
            <person name="Magnabosco C."/>
            <person name="Momper L."/>
            <person name="Gold D.A."/>
            <person name="Bosak T."/>
            <person name="Fournier G.P."/>
        </authorList>
    </citation>
    <scope>NUCLEOTIDE SEQUENCE [LARGE SCALE GENOMIC DNA]</scope>
    <source>
        <strain evidence="2 3">CCALA 016</strain>
    </source>
</reference>
<sequence>MLIESYQKLLEKSLSKSQFLLLQLLIWLLQVQKQVRIERLSACLPLPILFESRRRKIQKFLILKHFNLEEIWLPLIKAIIQPKLKREKRVILVIDRTQWKKNNILMLSLVWQKRAIPIYWQVLAKQGASNWSEQKLVISPAIELFKNFSVIVIGDREFHSPQLANWLSEQKLLFALRQKRNTYLSQNGKNHCQLAHLGLRPGTHLFFQSVKMTKKKGFGHFNLAGYWKKNYRGRVADEGWFILTNLKSLGEALEVYRARMGIEALFKDCKSGGYNLEDSQASPQRLSSLILVIAIAYTCAVFQGAKIKHMGYQKYVSRQTEKGRRERRHSDFWVGLYGQNWLPNLKFCASLIQQLLALSPAHHRHYQKGLLAMSSIEKAADFSS</sequence>
<dbReference type="InterPro" id="IPR047658">
    <property type="entry name" value="IS4-like_transpos"/>
</dbReference>
<dbReference type="GO" id="GO:0003677">
    <property type="term" value="F:DNA binding"/>
    <property type="evidence" value="ECO:0007669"/>
    <property type="project" value="InterPro"/>
</dbReference>
<name>A0A2T1LQA2_9CHRO</name>
<proteinExistence type="predicted"/>
<dbReference type="AlphaFoldDB" id="A0A2T1LQA2"/>
<dbReference type="GO" id="GO:0004803">
    <property type="term" value="F:transposase activity"/>
    <property type="evidence" value="ECO:0007669"/>
    <property type="project" value="InterPro"/>
</dbReference>
<dbReference type="GO" id="GO:0006313">
    <property type="term" value="P:DNA transposition"/>
    <property type="evidence" value="ECO:0007669"/>
    <property type="project" value="InterPro"/>
</dbReference>
<dbReference type="RefSeq" id="WP_106459628.1">
    <property type="nucleotide sequence ID" value="NZ_PXOH01000105.1"/>
</dbReference>
<feature type="domain" description="Transposase IS4-like" evidence="1">
    <location>
        <begin position="148"/>
        <end position="298"/>
    </location>
</feature>
<evidence type="ECO:0000313" key="2">
    <source>
        <dbReference type="EMBL" id="PSF26037.1"/>
    </source>
</evidence>
<gene>
    <name evidence="2" type="ORF">C7H19_25160</name>
</gene>